<dbReference type="EMBL" id="ANNX02000012">
    <property type="protein sequence ID" value="KYC43901.1"/>
    <property type="molecule type" value="Genomic_DNA"/>
</dbReference>
<accession>A0A139XGU6</accession>
<protein>
    <submittedName>
        <fullName evidence="1">Uncharacterized protein</fullName>
    </submittedName>
</protein>
<keyword evidence="2" id="KW-1185">Reference proteome</keyword>
<name>A0A139XGU6_9CYAN</name>
<comment type="caution">
    <text evidence="1">The sequence shown here is derived from an EMBL/GenBank/DDBJ whole genome shotgun (WGS) entry which is preliminary data.</text>
</comment>
<dbReference type="OrthoDB" id="574575at2"/>
<evidence type="ECO:0000313" key="1">
    <source>
        <dbReference type="EMBL" id="KYC43901.1"/>
    </source>
</evidence>
<organism evidence="1 2">
    <name type="scientific">Scytonema hofmannii PCC 7110</name>
    <dbReference type="NCBI Taxonomy" id="128403"/>
    <lineage>
        <taxon>Bacteria</taxon>
        <taxon>Bacillati</taxon>
        <taxon>Cyanobacteriota</taxon>
        <taxon>Cyanophyceae</taxon>
        <taxon>Nostocales</taxon>
        <taxon>Scytonemataceae</taxon>
        <taxon>Scytonema</taxon>
    </lineage>
</organism>
<evidence type="ECO:0000313" key="2">
    <source>
        <dbReference type="Proteomes" id="UP000076925"/>
    </source>
</evidence>
<reference evidence="1 2" key="1">
    <citation type="journal article" date="2013" name="Genome Biol. Evol.">
        <title>Genomes of Stigonematalean cyanobacteria (subsection V) and the evolution of oxygenic photosynthesis from prokaryotes to plastids.</title>
        <authorList>
            <person name="Dagan T."/>
            <person name="Roettger M."/>
            <person name="Stucken K."/>
            <person name="Landan G."/>
            <person name="Koch R."/>
            <person name="Major P."/>
            <person name="Gould S.B."/>
            <person name="Goremykin V.V."/>
            <person name="Rippka R."/>
            <person name="Tandeau de Marsac N."/>
            <person name="Gugger M."/>
            <person name="Lockhart P.J."/>
            <person name="Allen J.F."/>
            <person name="Brune I."/>
            <person name="Maus I."/>
            <person name="Puhler A."/>
            <person name="Martin W.F."/>
        </authorList>
    </citation>
    <scope>NUCLEOTIDE SEQUENCE [LARGE SCALE GENOMIC DNA]</scope>
    <source>
        <strain evidence="1 2">PCC 7110</strain>
    </source>
</reference>
<dbReference type="RefSeq" id="WP_017748727.1">
    <property type="nucleotide sequence ID" value="NZ_KQ976354.1"/>
</dbReference>
<dbReference type="STRING" id="128403.WA1_01750"/>
<dbReference type="AlphaFoldDB" id="A0A139XGU6"/>
<gene>
    <name evidence="1" type="ORF">WA1_01750</name>
</gene>
<sequence length="61" mass="6331">MDAIIITFLLPTGSGSDADIGVIAVGQSCDVTEIPGMTPSNWASTVQLHTGLNARFVTLNI</sequence>
<proteinExistence type="predicted"/>
<dbReference type="Proteomes" id="UP000076925">
    <property type="component" value="Unassembled WGS sequence"/>
</dbReference>